<comment type="subcellular location">
    <subcellularLocation>
        <location evidence="9">Cell membrane</location>
        <topology evidence="9">Peripheral membrane protein</topology>
    </subcellularLocation>
</comment>
<sequence>MIANMDKQFRNPTVADQLIGELDRALNNIFCKQVSSRSYPAAEVPAETTTELNPDEKKLAAGLMRVNHSGEMAAQALYQGQSLTARDPKLVDKLRHASIEESDHLNWCRNRLDELGERPSLFDPLWYAGSFAIGMAAGIAGDRWNLGFLAETEHQVVRHLDSHLNRLPEADARSRAIVEQMKIDEQGHAELAEDLGAAKLPQPIKEMMKLTSRVMTSVAEKV</sequence>
<protein>
    <recommendedName>
        <fullName evidence="9">3-demethoxyubiquinol 3-hydroxylase</fullName>
        <shortName evidence="9">DMQ hydroxylase</shortName>
        <ecNumber evidence="9">1.14.99.60</ecNumber>
    </recommendedName>
    <alternativeName>
        <fullName evidence="9">2-nonaprenyl-3-methyl-6-methoxy-1,4-benzoquinol hydroxylase</fullName>
    </alternativeName>
</protein>
<comment type="similarity">
    <text evidence="9">Belongs to the COQ7 family.</text>
</comment>
<evidence type="ECO:0000256" key="4">
    <source>
        <dbReference type="ARBA" id="ARBA00022723"/>
    </source>
</evidence>
<evidence type="ECO:0000313" key="10">
    <source>
        <dbReference type="EMBL" id="GAV21107.1"/>
    </source>
</evidence>
<dbReference type="InterPro" id="IPR012347">
    <property type="entry name" value="Ferritin-like"/>
</dbReference>
<dbReference type="GO" id="GO:0006744">
    <property type="term" value="P:ubiquinone biosynthetic process"/>
    <property type="evidence" value="ECO:0007669"/>
    <property type="project" value="UniProtKB-UniRule"/>
</dbReference>
<dbReference type="PANTHER" id="PTHR11237">
    <property type="entry name" value="COENZYME Q10 BIOSYNTHESIS PROTEIN 7"/>
    <property type="match status" value="1"/>
</dbReference>
<feature type="binding site" evidence="9">
    <location>
        <position position="104"/>
    </location>
    <ligand>
        <name>Fe cation</name>
        <dbReference type="ChEBI" id="CHEBI:24875"/>
        <label>1</label>
    </ligand>
</feature>
<evidence type="ECO:0000256" key="5">
    <source>
        <dbReference type="ARBA" id="ARBA00023002"/>
    </source>
</evidence>
<dbReference type="EC" id="1.14.99.60" evidence="9"/>
<keyword evidence="6 9" id="KW-0408">Iron</keyword>
<evidence type="ECO:0000256" key="2">
    <source>
        <dbReference type="ARBA" id="ARBA00022475"/>
    </source>
</evidence>
<feature type="binding site" evidence="9">
    <location>
        <position position="101"/>
    </location>
    <ligand>
        <name>Fe cation</name>
        <dbReference type="ChEBI" id="CHEBI:24875"/>
        <label>1</label>
    </ligand>
</feature>
<evidence type="ECO:0000256" key="3">
    <source>
        <dbReference type="ARBA" id="ARBA00022688"/>
    </source>
</evidence>
<feature type="binding site" evidence="9">
    <location>
        <position position="101"/>
    </location>
    <ligand>
        <name>Fe cation</name>
        <dbReference type="ChEBI" id="CHEBI:24875"/>
        <label>2</label>
    </ligand>
</feature>
<dbReference type="InterPro" id="IPR011566">
    <property type="entry name" value="Ubq_synth_Coq7"/>
</dbReference>
<feature type="binding site" evidence="9">
    <location>
        <position position="188"/>
    </location>
    <ligand>
        <name>Fe cation</name>
        <dbReference type="ChEBI" id="CHEBI:24875"/>
        <label>2</label>
    </ligand>
</feature>
<evidence type="ECO:0000256" key="9">
    <source>
        <dbReference type="HAMAP-Rule" id="MF_01658"/>
    </source>
</evidence>
<name>A0A1L8CQE2_9PROT</name>
<dbReference type="CDD" id="cd01042">
    <property type="entry name" value="DMQH"/>
    <property type="match status" value="1"/>
</dbReference>
<feature type="binding site" evidence="9">
    <location>
        <position position="185"/>
    </location>
    <ligand>
        <name>Fe cation</name>
        <dbReference type="ChEBI" id="CHEBI:24875"/>
        <label>1</label>
    </ligand>
</feature>
<comment type="catalytic activity">
    <reaction evidence="9">
        <text>a 5-methoxy-2-methyl-3-(all-trans-polyprenyl)benzene-1,4-diol + AH2 + O2 = a 3-demethylubiquinol + A + H2O</text>
        <dbReference type="Rhea" id="RHEA:50908"/>
        <dbReference type="Rhea" id="RHEA-COMP:10859"/>
        <dbReference type="Rhea" id="RHEA-COMP:10914"/>
        <dbReference type="ChEBI" id="CHEBI:13193"/>
        <dbReference type="ChEBI" id="CHEBI:15377"/>
        <dbReference type="ChEBI" id="CHEBI:15379"/>
        <dbReference type="ChEBI" id="CHEBI:17499"/>
        <dbReference type="ChEBI" id="CHEBI:84167"/>
        <dbReference type="ChEBI" id="CHEBI:84422"/>
        <dbReference type="EC" id="1.14.99.60"/>
    </reaction>
</comment>
<dbReference type="EMBL" id="BDFD01000021">
    <property type="protein sequence ID" value="GAV21107.1"/>
    <property type="molecule type" value="Genomic_DNA"/>
</dbReference>
<evidence type="ECO:0000256" key="7">
    <source>
        <dbReference type="ARBA" id="ARBA00023033"/>
    </source>
</evidence>
<dbReference type="STRING" id="1921010.MMIC_P2086"/>
<feature type="binding site" evidence="9">
    <location>
        <position position="185"/>
    </location>
    <ligand>
        <name>Fe cation</name>
        <dbReference type="ChEBI" id="CHEBI:24875"/>
        <label>2</label>
    </ligand>
</feature>
<dbReference type="PANTHER" id="PTHR11237:SF4">
    <property type="entry name" value="5-DEMETHOXYUBIQUINONE HYDROXYLASE, MITOCHONDRIAL"/>
    <property type="match status" value="1"/>
</dbReference>
<feature type="binding site" evidence="9">
    <location>
        <position position="71"/>
    </location>
    <ligand>
        <name>Fe cation</name>
        <dbReference type="ChEBI" id="CHEBI:24875"/>
        <label>1</label>
    </ligand>
</feature>
<keyword evidence="10" id="KW-0830">Ubiquinone</keyword>
<evidence type="ECO:0000313" key="11">
    <source>
        <dbReference type="Proteomes" id="UP000231632"/>
    </source>
</evidence>
<organism evidence="10 11">
    <name type="scientific">Mariprofundus micogutta</name>
    <dbReference type="NCBI Taxonomy" id="1921010"/>
    <lineage>
        <taxon>Bacteria</taxon>
        <taxon>Pseudomonadati</taxon>
        <taxon>Pseudomonadota</taxon>
        <taxon>Candidatius Mariprofundia</taxon>
        <taxon>Mariprofundales</taxon>
        <taxon>Mariprofundaceae</taxon>
        <taxon>Mariprofundus</taxon>
    </lineage>
</organism>
<dbReference type="Gene3D" id="1.20.1260.10">
    <property type="match status" value="1"/>
</dbReference>
<dbReference type="Proteomes" id="UP000231632">
    <property type="component" value="Unassembled WGS sequence"/>
</dbReference>
<proteinExistence type="inferred from homology"/>
<reference evidence="10 11" key="1">
    <citation type="journal article" date="2017" name="Arch. Microbiol.">
        <title>Mariprofundus micogutta sp. nov., a novel iron-oxidizing zetaproteobacterium isolated from a deep-sea hydrothermal field at the Bayonnaise knoll of the Izu-Ogasawara arc, and a description of Mariprofundales ord. nov. and Zetaproteobacteria classis nov.</title>
        <authorList>
            <person name="Makita H."/>
            <person name="Tanaka E."/>
            <person name="Mitsunobu S."/>
            <person name="Miyazaki M."/>
            <person name="Nunoura T."/>
            <person name="Uematsu K."/>
            <person name="Takaki Y."/>
            <person name="Nishi S."/>
            <person name="Shimamura S."/>
            <person name="Takai K."/>
        </authorList>
    </citation>
    <scope>NUCLEOTIDE SEQUENCE [LARGE SCALE GENOMIC DNA]</scope>
    <source>
        <strain evidence="10 11">ET2</strain>
    </source>
</reference>
<dbReference type="OrthoDB" id="5192789at2"/>
<keyword evidence="3 9" id="KW-0831">Ubiquinone biosynthesis</keyword>
<comment type="pathway">
    <text evidence="1 9">Cofactor biosynthesis; ubiquinone biosynthesis.</text>
</comment>
<evidence type="ECO:0000256" key="8">
    <source>
        <dbReference type="ARBA" id="ARBA00023136"/>
    </source>
</evidence>
<dbReference type="GO" id="GO:0008682">
    <property type="term" value="F:3-demethoxyubiquinol 3-hydroxylase activity"/>
    <property type="evidence" value="ECO:0007669"/>
    <property type="project" value="UniProtKB-EC"/>
</dbReference>
<keyword evidence="5 9" id="KW-0560">Oxidoreductase</keyword>
<comment type="caution">
    <text evidence="10">The sequence shown here is derived from an EMBL/GenBank/DDBJ whole genome shotgun (WGS) entry which is preliminary data.</text>
</comment>
<evidence type="ECO:0000256" key="6">
    <source>
        <dbReference type="ARBA" id="ARBA00023004"/>
    </source>
</evidence>
<dbReference type="AlphaFoldDB" id="A0A1L8CQE2"/>
<accession>A0A1L8CQE2</accession>
<dbReference type="HAMAP" id="MF_01658">
    <property type="entry name" value="COQ7"/>
    <property type="match status" value="1"/>
</dbReference>
<dbReference type="GO" id="GO:0005886">
    <property type="term" value="C:plasma membrane"/>
    <property type="evidence" value="ECO:0007669"/>
    <property type="project" value="UniProtKB-SubCell"/>
</dbReference>
<dbReference type="InterPro" id="IPR009078">
    <property type="entry name" value="Ferritin-like_SF"/>
</dbReference>
<keyword evidence="11" id="KW-1185">Reference proteome</keyword>
<dbReference type="GO" id="GO:0046872">
    <property type="term" value="F:metal ion binding"/>
    <property type="evidence" value="ECO:0007669"/>
    <property type="project" value="UniProtKB-KW"/>
</dbReference>
<comment type="function">
    <text evidence="9">Catalyzes the hydroxylation of 2-nonaprenyl-3-methyl-6-methoxy-1,4-benzoquinol during ubiquinone biosynthesis.</text>
</comment>
<dbReference type="InterPro" id="IPR047809">
    <property type="entry name" value="COQ7_proteobact"/>
</dbReference>
<dbReference type="Pfam" id="PF03232">
    <property type="entry name" value="COQ7"/>
    <property type="match status" value="1"/>
</dbReference>
<dbReference type="SUPFAM" id="SSF47240">
    <property type="entry name" value="Ferritin-like"/>
    <property type="match status" value="1"/>
</dbReference>
<evidence type="ECO:0000256" key="1">
    <source>
        <dbReference type="ARBA" id="ARBA00004749"/>
    </source>
</evidence>
<keyword evidence="2 9" id="KW-1003">Cell membrane</keyword>
<dbReference type="NCBIfam" id="NF033656">
    <property type="entry name" value="DMQ_monoox_COQ7"/>
    <property type="match status" value="1"/>
</dbReference>
<comment type="cofactor">
    <cofactor evidence="9">
        <name>Fe cation</name>
        <dbReference type="ChEBI" id="CHEBI:24875"/>
    </cofactor>
    <text evidence="9">Binds 2 iron ions per subunit.</text>
</comment>
<feature type="binding site" evidence="9">
    <location>
        <position position="153"/>
    </location>
    <ligand>
        <name>Fe cation</name>
        <dbReference type="ChEBI" id="CHEBI:24875"/>
        <label>2</label>
    </ligand>
</feature>
<keyword evidence="7 9" id="KW-0503">Monooxygenase</keyword>
<dbReference type="UniPathway" id="UPA00232"/>
<keyword evidence="8 9" id="KW-0472">Membrane</keyword>
<keyword evidence="4 9" id="KW-0479">Metal-binding</keyword>
<gene>
    <name evidence="9" type="primary">coq7</name>
    <name evidence="10" type="ORF">MMIC_P2086</name>
</gene>